<evidence type="ECO:0008006" key="9">
    <source>
        <dbReference type="Google" id="ProtNLM"/>
    </source>
</evidence>
<keyword evidence="3" id="KW-0804">Transcription</keyword>
<comment type="caution">
    <text evidence="7">The sequence shown here is derived from an EMBL/GenBank/DDBJ whole genome shotgun (WGS) entry which is preliminary data.</text>
</comment>
<organism evidence="7 8">
    <name type="scientific">Phytohabitans aurantiacus</name>
    <dbReference type="NCBI Taxonomy" id="3016789"/>
    <lineage>
        <taxon>Bacteria</taxon>
        <taxon>Bacillati</taxon>
        <taxon>Actinomycetota</taxon>
        <taxon>Actinomycetes</taxon>
        <taxon>Micromonosporales</taxon>
        <taxon>Micromonosporaceae</taxon>
    </lineage>
</organism>
<dbReference type="PROSITE" id="PS00622">
    <property type="entry name" value="HTH_LUXR_1"/>
    <property type="match status" value="1"/>
</dbReference>
<sequence length="212" mass="22311">MMSLLVLGPVRVYRESFAAALDQEDGVGTVSVAASAQEASHCMRAHSTDVVLADASTDAGLRAVCALSRSEPSARVLVITATDDDATVMECARAGISGFVAADGTLSEILDAARVIARGEIACSPAATAVLLRWVVASETTPARRGSMIGLTTRERQILALIDEGMSNKEIAARLYIEVSTVKNHVHNVLEKLGARRRSEAVARARAARIGP</sequence>
<evidence type="ECO:0000256" key="2">
    <source>
        <dbReference type="ARBA" id="ARBA00023125"/>
    </source>
</evidence>
<dbReference type="PANTHER" id="PTHR43214">
    <property type="entry name" value="TWO-COMPONENT RESPONSE REGULATOR"/>
    <property type="match status" value="1"/>
</dbReference>
<proteinExistence type="predicted"/>
<dbReference type="Pfam" id="PF00072">
    <property type="entry name" value="Response_reg"/>
    <property type="match status" value="1"/>
</dbReference>
<dbReference type="Gene3D" id="3.40.50.2300">
    <property type="match status" value="1"/>
</dbReference>
<keyword evidence="8" id="KW-1185">Reference proteome</keyword>
<feature type="domain" description="HTH luxR-type" evidence="5">
    <location>
        <begin position="144"/>
        <end position="209"/>
    </location>
</feature>
<dbReference type="InterPro" id="IPR039420">
    <property type="entry name" value="WalR-like"/>
</dbReference>
<dbReference type="EMBL" id="BSDI01000040">
    <property type="protein sequence ID" value="GLI01051.1"/>
    <property type="molecule type" value="Genomic_DNA"/>
</dbReference>
<dbReference type="CDD" id="cd06170">
    <property type="entry name" value="LuxR_C_like"/>
    <property type="match status" value="1"/>
</dbReference>
<dbReference type="InterPro" id="IPR000792">
    <property type="entry name" value="Tscrpt_reg_LuxR_C"/>
</dbReference>
<reference evidence="7" key="1">
    <citation type="submission" date="2022-12" db="EMBL/GenBank/DDBJ databases">
        <title>New Phytohabitans aurantiacus sp. RD004123 nov., an actinomycete isolated from soil.</title>
        <authorList>
            <person name="Triningsih D.W."/>
            <person name="Harunari E."/>
            <person name="Igarashi Y."/>
        </authorList>
    </citation>
    <scope>NUCLEOTIDE SEQUENCE</scope>
    <source>
        <strain evidence="7">RD004123</strain>
    </source>
</reference>
<evidence type="ECO:0000256" key="3">
    <source>
        <dbReference type="ARBA" id="ARBA00023163"/>
    </source>
</evidence>
<dbReference type="SUPFAM" id="SSF52172">
    <property type="entry name" value="CheY-like"/>
    <property type="match status" value="1"/>
</dbReference>
<dbReference type="PROSITE" id="PS50043">
    <property type="entry name" value="HTH_LUXR_2"/>
    <property type="match status" value="1"/>
</dbReference>
<evidence type="ECO:0000256" key="4">
    <source>
        <dbReference type="PROSITE-ProRule" id="PRU00169"/>
    </source>
</evidence>
<dbReference type="PROSITE" id="PS50110">
    <property type="entry name" value="RESPONSE_REGULATORY"/>
    <property type="match status" value="1"/>
</dbReference>
<dbReference type="PANTHER" id="PTHR43214:SF24">
    <property type="entry name" value="TRANSCRIPTIONAL REGULATORY PROTEIN NARL-RELATED"/>
    <property type="match status" value="1"/>
</dbReference>
<name>A0ABQ5R2V4_9ACTN</name>
<evidence type="ECO:0000259" key="6">
    <source>
        <dbReference type="PROSITE" id="PS50110"/>
    </source>
</evidence>
<keyword evidence="2" id="KW-0238">DNA-binding</keyword>
<accession>A0ABQ5R2V4</accession>
<evidence type="ECO:0000313" key="7">
    <source>
        <dbReference type="EMBL" id="GLI01051.1"/>
    </source>
</evidence>
<evidence type="ECO:0000256" key="1">
    <source>
        <dbReference type="ARBA" id="ARBA00023015"/>
    </source>
</evidence>
<dbReference type="InterPro" id="IPR016032">
    <property type="entry name" value="Sig_transdc_resp-reg_C-effctor"/>
</dbReference>
<dbReference type="SUPFAM" id="SSF46894">
    <property type="entry name" value="C-terminal effector domain of the bipartite response regulators"/>
    <property type="match status" value="1"/>
</dbReference>
<keyword evidence="1" id="KW-0805">Transcription regulation</keyword>
<keyword evidence="4" id="KW-0597">Phosphoprotein</keyword>
<dbReference type="InterPro" id="IPR011006">
    <property type="entry name" value="CheY-like_superfamily"/>
</dbReference>
<dbReference type="InterPro" id="IPR001789">
    <property type="entry name" value="Sig_transdc_resp-reg_receiver"/>
</dbReference>
<gene>
    <name evidence="7" type="ORF">Pa4123_63270</name>
</gene>
<protein>
    <recommendedName>
        <fullName evidence="9">DNA-binding response regulator</fullName>
    </recommendedName>
</protein>
<dbReference type="Pfam" id="PF00196">
    <property type="entry name" value="GerE"/>
    <property type="match status" value="1"/>
</dbReference>
<feature type="modified residue" description="4-aspartylphosphate" evidence="4">
    <location>
        <position position="54"/>
    </location>
</feature>
<dbReference type="Proteomes" id="UP001144280">
    <property type="component" value="Unassembled WGS sequence"/>
</dbReference>
<feature type="domain" description="Response regulatory" evidence="6">
    <location>
        <begin position="3"/>
        <end position="117"/>
    </location>
</feature>
<evidence type="ECO:0000259" key="5">
    <source>
        <dbReference type="PROSITE" id="PS50043"/>
    </source>
</evidence>
<dbReference type="SMART" id="SM00421">
    <property type="entry name" value="HTH_LUXR"/>
    <property type="match status" value="1"/>
</dbReference>
<dbReference type="PRINTS" id="PR00038">
    <property type="entry name" value="HTHLUXR"/>
</dbReference>
<evidence type="ECO:0000313" key="8">
    <source>
        <dbReference type="Proteomes" id="UP001144280"/>
    </source>
</evidence>